<dbReference type="EMBL" id="BARW01005452">
    <property type="protein sequence ID" value="GAI79515.1"/>
    <property type="molecule type" value="Genomic_DNA"/>
</dbReference>
<protein>
    <submittedName>
        <fullName evidence="1">Uncharacterized protein</fullName>
    </submittedName>
</protein>
<accession>X1SW17</accession>
<comment type="caution">
    <text evidence="1">The sequence shown here is derived from an EMBL/GenBank/DDBJ whole genome shotgun (WGS) entry which is preliminary data.</text>
</comment>
<sequence>AIDTLLNLAGLASFIHDQIQLDFRIERLIT</sequence>
<feature type="non-terminal residue" evidence="1">
    <location>
        <position position="1"/>
    </location>
</feature>
<name>X1SW17_9ZZZZ</name>
<dbReference type="AlphaFoldDB" id="X1SW17"/>
<organism evidence="1">
    <name type="scientific">marine sediment metagenome</name>
    <dbReference type="NCBI Taxonomy" id="412755"/>
    <lineage>
        <taxon>unclassified sequences</taxon>
        <taxon>metagenomes</taxon>
        <taxon>ecological metagenomes</taxon>
    </lineage>
</organism>
<reference evidence="1" key="1">
    <citation type="journal article" date="2014" name="Front. Microbiol.">
        <title>High frequency of phylogenetically diverse reductive dehalogenase-homologous genes in deep subseafloor sedimentary metagenomes.</title>
        <authorList>
            <person name="Kawai M."/>
            <person name="Futagami T."/>
            <person name="Toyoda A."/>
            <person name="Takaki Y."/>
            <person name="Nishi S."/>
            <person name="Hori S."/>
            <person name="Arai W."/>
            <person name="Tsubouchi T."/>
            <person name="Morono Y."/>
            <person name="Uchiyama I."/>
            <person name="Ito T."/>
            <person name="Fujiyama A."/>
            <person name="Inagaki F."/>
            <person name="Takami H."/>
        </authorList>
    </citation>
    <scope>NUCLEOTIDE SEQUENCE</scope>
    <source>
        <strain evidence="1">Expedition CK06-06</strain>
    </source>
</reference>
<evidence type="ECO:0000313" key="1">
    <source>
        <dbReference type="EMBL" id="GAI79515.1"/>
    </source>
</evidence>
<gene>
    <name evidence="1" type="ORF">S12H4_11870</name>
</gene>
<proteinExistence type="predicted"/>